<reference evidence="1 2" key="1">
    <citation type="submission" date="2020-01" db="EMBL/GenBank/DDBJ databases">
        <title>Isolation, characterization and genomic analysis of a lytic bacteriophage vB_CsaP_009 infecting Cronobacter.</title>
        <authorList>
            <person name="Soleimani-Delfan A."/>
            <person name="Shahin K."/>
            <person name="Barazandeh M."/>
            <person name="Komijani M."/>
        </authorList>
    </citation>
    <scope>NUCLEOTIDE SEQUENCE [LARGE SCALE GENOMIC DNA]</scope>
</reference>
<dbReference type="Proteomes" id="UP000479051">
    <property type="component" value="Segment"/>
</dbReference>
<evidence type="ECO:0000313" key="1">
    <source>
        <dbReference type="EMBL" id="BBU72767.1"/>
    </source>
</evidence>
<dbReference type="KEGG" id="vg:55603555"/>
<dbReference type="EMBL" id="LC519601">
    <property type="protein sequence ID" value="BBU72767.1"/>
    <property type="molecule type" value="Genomic_DNA"/>
</dbReference>
<organism evidence="1 2">
    <name type="scientific">Cronobacter phage vB_CsaP_009</name>
    <dbReference type="NCBI Taxonomy" id="2699738"/>
    <lineage>
        <taxon>Viruses</taxon>
        <taxon>Duplodnaviria</taxon>
        <taxon>Heunggongvirae</taxon>
        <taxon>Uroviricota</taxon>
        <taxon>Caudoviricetes</taxon>
        <taxon>Grimontviridae</taxon>
        <taxon>Privateervirus</taxon>
        <taxon>Privateervirus pv009</taxon>
    </lineage>
</organism>
<evidence type="ECO:0000313" key="2">
    <source>
        <dbReference type="Proteomes" id="UP000479051"/>
    </source>
</evidence>
<dbReference type="GeneID" id="55603555"/>
<keyword evidence="2" id="KW-1185">Reference proteome</keyword>
<proteinExistence type="predicted"/>
<protein>
    <submittedName>
        <fullName evidence="1">Uncharacterized protein</fullName>
    </submittedName>
</protein>
<name>A0A679FNU6_9CAUD</name>
<dbReference type="RefSeq" id="YP_009833500.1">
    <property type="nucleotide sequence ID" value="NC_048664.1"/>
</dbReference>
<accession>A0A679FNU6</accession>
<sequence length="68" mass="7746">MIRYIVVRVDDPFTLCTFNNKHSIELFPTAFSALSFINSEVRDCDKSEFEVRELDLRGKIGDSFGGVV</sequence>